<dbReference type="InterPro" id="IPR051681">
    <property type="entry name" value="Ser/Thr_Kinases-Pseudokinases"/>
</dbReference>
<dbReference type="GO" id="GO:0004674">
    <property type="term" value="F:protein serine/threonine kinase activity"/>
    <property type="evidence" value="ECO:0007669"/>
    <property type="project" value="TreeGrafter"/>
</dbReference>
<dbReference type="GO" id="GO:0005524">
    <property type="term" value="F:ATP binding"/>
    <property type="evidence" value="ECO:0007669"/>
    <property type="project" value="InterPro"/>
</dbReference>
<evidence type="ECO:0000313" key="3">
    <source>
        <dbReference type="EMBL" id="KAJ7945015.1"/>
    </source>
</evidence>
<dbReference type="KEGG" id="qsa:O6P43_034316"/>
<dbReference type="EMBL" id="JARAOO010000014">
    <property type="protein sequence ID" value="KAJ7945015.1"/>
    <property type="molecule type" value="Genomic_DNA"/>
</dbReference>
<keyword evidence="4" id="KW-1185">Reference proteome</keyword>
<keyword evidence="3" id="KW-0418">Kinase</keyword>
<dbReference type="Pfam" id="PF06760">
    <property type="entry name" value="DUF1221"/>
    <property type="match status" value="1"/>
</dbReference>
<accession>A0AAD7P7U8</accession>
<organism evidence="3 4">
    <name type="scientific">Quillaja saponaria</name>
    <name type="common">Soap bark tree</name>
    <dbReference type="NCBI Taxonomy" id="32244"/>
    <lineage>
        <taxon>Eukaryota</taxon>
        <taxon>Viridiplantae</taxon>
        <taxon>Streptophyta</taxon>
        <taxon>Embryophyta</taxon>
        <taxon>Tracheophyta</taxon>
        <taxon>Spermatophyta</taxon>
        <taxon>Magnoliopsida</taxon>
        <taxon>eudicotyledons</taxon>
        <taxon>Gunneridae</taxon>
        <taxon>Pentapetalae</taxon>
        <taxon>rosids</taxon>
        <taxon>fabids</taxon>
        <taxon>Fabales</taxon>
        <taxon>Quillajaceae</taxon>
        <taxon>Quillaja</taxon>
    </lineage>
</organism>
<feature type="domain" description="Protein kinase" evidence="2">
    <location>
        <begin position="241"/>
        <end position="517"/>
    </location>
</feature>
<dbReference type="InterPro" id="IPR010632">
    <property type="entry name" value="DUF1221"/>
</dbReference>
<sequence>MEQFRHIGEVLGSLKAVMVLQDDIQINQRQCCLLFDIFTLAFETISGEIGQNLKLEEKNTKWKALEQPLREIYRVFKEGELYIRQCLDYKDWWGKAITLYQNNDCIEFHIHNLLCYFPAVIEAIENAGEISGLDQDEMQKRTIVLKKKYDVDWNDPILFQWKFGKQYLVPREICKRLGSAWREDRWRFIEALKEKKSRPDVDWTKNEQRLGDLLLKKLLNGSDQFHGKLFPSAILLGAKDYQVRRRLGEGSRYKEIQWFGETFALRQFLEVQNLNAEISTLLSLSHPNILQYLCGFYDEEKKEFFLVMELMSKSLQCYMKENCGPRRQILFSIPVVIDLMLQVARGMEYLHSRKIYHGNLDPSNIFLKARNSSEGYFQAKVSGFGLSSIKDYSSRTSPNETPKEELTNPSIWYAPEVLTEQEQPGSTSNSKYTEKADVYSFGMLSFELLTGKIPFEDNHLQGEKSSRNIKVGERPLFPFPSPKYIVSLIKKCWQTDPTQRPSFSSICRILRNIKKFLAMNPEQNQPGLNSPPVDYCEVETMFLKKFQGEGTTFDFSSVSQIPFQMFAYRLAEKGKTFLSNKDKNSETATEETSICRSIVEDSSFPASDTRSFLSDVKSVRSEPPLRILAKKKPPEAKVQKERGPPKSRGLKPSPLSPSARGSPRMSQGRPLPWAMSPLSPVRSPGRRRRPGQILDSQYHNLIPFSP</sequence>
<keyword evidence="3" id="KW-0808">Transferase</keyword>
<feature type="region of interest" description="Disordered" evidence="1">
    <location>
        <begin position="623"/>
        <end position="706"/>
    </location>
</feature>
<dbReference type="Proteomes" id="UP001163823">
    <property type="component" value="Chromosome 14"/>
</dbReference>
<dbReference type="InterPro" id="IPR001245">
    <property type="entry name" value="Ser-Thr/Tyr_kinase_cat_dom"/>
</dbReference>
<dbReference type="SUPFAM" id="SSF56112">
    <property type="entry name" value="Protein kinase-like (PK-like)"/>
    <property type="match status" value="1"/>
</dbReference>
<proteinExistence type="predicted"/>
<dbReference type="Gene3D" id="1.10.510.10">
    <property type="entry name" value="Transferase(Phosphotransferase) domain 1"/>
    <property type="match status" value="1"/>
</dbReference>
<dbReference type="Pfam" id="PF07714">
    <property type="entry name" value="PK_Tyr_Ser-Thr"/>
    <property type="match status" value="1"/>
</dbReference>
<gene>
    <name evidence="3" type="ORF">O6P43_034316</name>
</gene>
<dbReference type="InterPro" id="IPR011009">
    <property type="entry name" value="Kinase-like_dom_sf"/>
</dbReference>
<protein>
    <submittedName>
        <fullName evidence="3">Protein kinase family protein</fullName>
    </submittedName>
</protein>
<comment type="caution">
    <text evidence="3">The sequence shown here is derived from an EMBL/GenBank/DDBJ whole genome shotgun (WGS) entry which is preliminary data.</text>
</comment>
<feature type="compositionally biased region" description="Basic and acidic residues" evidence="1">
    <location>
        <begin position="632"/>
        <end position="644"/>
    </location>
</feature>
<dbReference type="PANTHER" id="PTHR44329">
    <property type="entry name" value="SERINE/THREONINE-PROTEIN KINASE TNNI3K-RELATED"/>
    <property type="match status" value="1"/>
</dbReference>
<evidence type="ECO:0000313" key="4">
    <source>
        <dbReference type="Proteomes" id="UP001163823"/>
    </source>
</evidence>
<dbReference type="InterPro" id="IPR000719">
    <property type="entry name" value="Prot_kinase_dom"/>
</dbReference>
<name>A0AAD7P7U8_QUISA</name>
<dbReference type="FunFam" id="1.10.510.10:FF:000778">
    <property type="entry name" value="Kinase family protein"/>
    <property type="match status" value="1"/>
</dbReference>
<dbReference type="PROSITE" id="PS50011">
    <property type="entry name" value="PROTEIN_KINASE_DOM"/>
    <property type="match status" value="1"/>
</dbReference>
<dbReference type="AlphaFoldDB" id="A0AAD7P7U8"/>
<evidence type="ECO:0000256" key="1">
    <source>
        <dbReference type="SAM" id="MobiDB-lite"/>
    </source>
</evidence>
<evidence type="ECO:0000259" key="2">
    <source>
        <dbReference type="PROSITE" id="PS50011"/>
    </source>
</evidence>
<reference evidence="3" key="1">
    <citation type="journal article" date="2023" name="Science">
        <title>Elucidation of the pathway for biosynthesis of saponin adjuvants from the soapbark tree.</title>
        <authorList>
            <person name="Reed J."/>
            <person name="Orme A."/>
            <person name="El-Demerdash A."/>
            <person name="Owen C."/>
            <person name="Martin L.B.B."/>
            <person name="Misra R.C."/>
            <person name="Kikuchi S."/>
            <person name="Rejzek M."/>
            <person name="Martin A.C."/>
            <person name="Harkess A."/>
            <person name="Leebens-Mack J."/>
            <person name="Louveau T."/>
            <person name="Stephenson M.J."/>
            <person name="Osbourn A."/>
        </authorList>
    </citation>
    <scope>NUCLEOTIDE SEQUENCE</scope>
    <source>
        <strain evidence="3">S10</strain>
    </source>
</reference>
<dbReference type="PANTHER" id="PTHR44329:SF260">
    <property type="entry name" value="PROTEIN KINASE DOMAIN-CONTAINING PROTEIN"/>
    <property type="match status" value="1"/>
</dbReference>